<comment type="caution">
    <text evidence="1">The sequence shown here is derived from an EMBL/GenBank/DDBJ whole genome shotgun (WGS) entry which is preliminary data.</text>
</comment>
<keyword evidence="2" id="KW-1185">Reference proteome</keyword>
<dbReference type="PROSITE" id="PS51257">
    <property type="entry name" value="PROKAR_LIPOPROTEIN"/>
    <property type="match status" value="1"/>
</dbReference>
<dbReference type="Proteomes" id="UP001224775">
    <property type="component" value="Unassembled WGS sequence"/>
</dbReference>
<protein>
    <submittedName>
        <fullName evidence="1">Uncharacterized protein</fullName>
    </submittedName>
</protein>
<organism evidence="1 2">
    <name type="scientific">Skeletonema marinoi</name>
    <dbReference type="NCBI Taxonomy" id="267567"/>
    <lineage>
        <taxon>Eukaryota</taxon>
        <taxon>Sar</taxon>
        <taxon>Stramenopiles</taxon>
        <taxon>Ochrophyta</taxon>
        <taxon>Bacillariophyta</taxon>
        <taxon>Coscinodiscophyceae</taxon>
        <taxon>Thalassiosirophycidae</taxon>
        <taxon>Thalassiosirales</taxon>
        <taxon>Skeletonemataceae</taxon>
        <taxon>Skeletonema</taxon>
        <taxon>Skeletonema marinoi-dohrnii complex</taxon>
    </lineage>
</organism>
<evidence type="ECO:0000313" key="2">
    <source>
        <dbReference type="Proteomes" id="UP001224775"/>
    </source>
</evidence>
<evidence type="ECO:0000313" key="1">
    <source>
        <dbReference type="EMBL" id="KAK1749044.1"/>
    </source>
</evidence>
<reference evidence="1" key="1">
    <citation type="submission" date="2023-06" db="EMBL/GenBank/DDBJ databases">
        <title>Survivors Of The Sea: Transcriptome response of Skeletonema marinoi to long-term dormancy.</title>
        <authorList>
            <person name="Pinder M.I.M."/>
            <person name="Kourtchenko O."/>
            <person name="Robertson E.K."/>
            <person name="Larsson T."/>
            <person name="Maumus F."/>
            <person name="Osuna-Cruz C.M."/>
            <person name="Vancaester E."/>
            <person name="Stenow R."/>
            <person name="Vandepoele K."/>
            <person name="Ploug H."/>
            <person name="Bruchert V."/>
            <person name="Godhe A."/>
            <person name="Topel M."/>
        </authorList>
    </citation>
    <scope>NUCLEOTIDE SEQUENCE</scope>
    <source>
        <strain evidence="1">R05AC</strain>
    </source>
</reference>
<name>A0AAD8YP52_9STRA</name>
<dbReference type="EMBL" id="JATAAI010000001">
    <property type="protein sequence ID" value="KAK1749044.1"/>
    <property type="molecule type" value="Genomic_DNA"/>
</dbReference>
<gene>
    <name evidence="1" type="ORF">QTG54_000983</name>
</gene>
<dbReference type="AlphaFoldDB" id="A0AAD8YP52"/>
<sequence>MSSSRRTNPFNMALAALFAMACIFSVVMFTFSASATNRAYKYQQQVELGIRIPNPMPRTQPSLPNVELEESTTSSVSSPRHQIGDVVSRILQGSADKDFGTKDAGYLKLHDSPKNCYNFLQALYHSIILKH</sequence>
<accession>A0AAD8YP52</accession>
<proteinExistence type="predicted"/>